<protein>
    <submittedName>
        <fullName evidence="1">Uncharacterized protein</fullName>
    </submittedName>
</protein>
<reference evidence="1" key="1">
    <citation type="submission" date="2020-07" db="EMBL/GenBank/DDBJ databases">
        <title>Highly diverse flavobacterial phages as mortality factor during North Sea spring blooms.</title>
        <authorList>
            <person name="Bartlau N."/>
            <person name="Wichels A."/>
            <person name="Krohne G."/>
            <person name="Adriaenssens E.M."/>
            <person name="Heins A."/>
            <person name="Fuchs B.M."/>
            <person name="Amann R."/>
            <person name="Moraru C."/>
        </authorList>
    </citation>
    <scope>NUCLEOTIDE SEQUENCE</scope>
</reference>
<keyword evidence="2" id="KW-1185">Reference proteome</keyword>
<dbReference type="Proteomes" id="UP000693804">
    <property type="component" value="Segment"/>
</dbReference>
<name>A0A8E4ZKE5_9CAUD</name>
<organism evidence="1 2">
    <name type="scientific">Cellulophaga phage Ingeline_1</name>
    <dbReference type="NCBI Taxonomy" id="2745674"/>
    <lineage>
        <taxon>Viruses</taxon>
        <taxon>Duplodnaviria</taxon>
        <taxon>Heunggongvirae</taxon>
        <taxon>Uroviricota</taxon>
        <taxon>Caudoviricetes</taxon>
        <taxon>Duneviridae</taxon>
        <taxon>Ingelinevirus</taxon>
        <taxon>Ingelinevirus ingeline</taxon>
    </lineage>
</organism>
<sequence length="67" mass="7749">MPVNSFTRILHDFILLKQTKSTLSNEQYLKELTKLQNNLIQNLEQTTLSKKDTKTYHLLISSIAGSR</sequence>
<accession>A0A8E4ZKE5</accession>
<evidence type="ECO:0000313" key="1">
    <source>
        <dbReference type="EMBL" id="QQV89959.1"/>
    </source>
</evidence>
<proteinExistence type="predicted"/>
<gene>
    <name evidence="1" type="ORF">Ingeline1_15</name>
</gene>
<evidence type="ECO:0000313" key="2">
    <source>
        <dbReference type="Proteomes" id="UP000693804"/>
    </source>
</evidence>
<dbReference type="EMBL" id="MT732435">
    <property type="protein sequence ID" value="QQV89959.1"/>
    <property type="molecule type" value="Genomic_DNA"/>
</dbReference>